<dbReference type="Proteomes" id="UP001219901">
    <property type="component" value="Chromosome"/>
</dbReference>
<evidence type="ECO:0000313" key="4">
    <source>
        <dbReference type="EMBL" id="WFG40217.1"/>
    </source>
</evidence>
<feature type="domain" description="Glycosyltransferase subfamily 4-like N-terminal" evidence="2">
    <location>
        <begin position="14"/>
        <end position="179"/>
    </location>
</feature>
<dbReference type="InterPro" id="IPR001296">
    <property type="entry name" value="Glyco_trans_1"/>
</dbReference>
<evidence type="ECO:0000313" key="5">
    <source>
        <dbReference type="Proteomes" id="UP001219901"/>
    </source>
</evidence>
<dbReference type="RefSeq" id="WP_342825737.1">
    <property type="nucleotide sequence ID" value="NZ_CP046146.1"/>
</dbReference>
<dbReference type="EMBL" id="WMBE01000003">
    <property type="protein sequence ID" value="MDG0867403.1"/>
    <property type="molecule type" value="Genomic_DNA"/>
</dbReference>
<evidence type="ECO:0000259" key="1">
    <source>
        <dbReference type="Pfam" id="PF00534"/>
    </source>
</evidence>
<dbReference type="CDD" id="cd03801">
    <property type="entry name" value="GT4_PimA-like"/>
    <property type="match status" value="1"/>
</dbReference>
<reference evidence="4" key="2">
    <citation type="journal article" date="2023" name="Nat. Commun.">
        <title>Cultivation of marine bacteria of the SAR202 clade.</title>
        <authorList>
            <person name="Lim Y."/>
            <person name="Seo J.H."/>
            <person name="Giovannoni S.J."/>
            <person name="Kang I."/>
            <person name="Cho J.C."/>
        </authorList>
    </citation>
    <scope>NUCLEOTIDE SEQUENCE</scope>
    <source>
        <strain evidence="4">JH1073</strain>
    </source>
</reference>
<feature type="domain" description="Glycosyl transferase family 1" evidence="1">
    <location>
        <begin position="191"/>
        <end position="348"/>
    </location>
</feature>
<reference evidence="5 6" key="1">
    <citation type="submission" date="2019-11" db="EMBL/GenBank/DDBJ databases">
        <authorList>
            <person name="Cho J.-C."/>
        </authorList>
    </citation>
    <scope>NUCLEOTIDE SEQUENCE [LARGE SCALE GENOMIC DNA]</scope>
    <source>
        <strain evidence="4 5">JH1073</strain>
        <strain evidence="3 6">JH702</strain>
    </source>
</reference>
<dbReference type="SUPFAM" id="SSF53756">
    <property type="entry name" value="UDP-Glycosyltransferase/glycogen phosphorylase"/>
    <property type="match status" value="1"/>
</dbReference>
<dbReference type="Proteomes" id="UP001321249">
    <property type="component" value="Unassembled WGS sequence"/>
</dbReference>
<evidence type="ECO:0000313" key="6">
    <source>
        <dbReference type="Proteomes" id="UP001321249"/>
    </source>
</evidence>
<dbReference type="InterPro" id="IPR028098">
    <property type="entry name" value="Glyco_trans_4-like_N"/>
</dbReference>
<keyword evidence="5" id="KW-1185">Reference proteome</keyword>
<gene>
    <name evidence="3" type="ORF">GKO46_10015</name>
    <name evidence="4" type="ORF">GKO48_11525</name>
</gene>
<dbReference type="PANTHER" id="PTHR45947">
    <property type="entry name" value="SULFOQUINOVOSYL TRANSFERASE SQD2"/>
    <property type="match status" value="1"/>
</dbReference>
<proteinExistence type="predicted"/>
<dbReference type="PANTHER" id="PTHR45947:SF3">
    <property type="entry name" value="SULFOQUINOVOSYL TRANSFERASE SQD2"/>
    <property type="match status" value="1"/>
</dbReference>
<accession>A0AAJ5ZK80</accession>
<reference evidence="5" key="3">
    <citation type="submission" date="2023-06" db="EMBL/GenBank/DDBJ databases">
        <title>Pangenomics reveal diversification of enzyme families and niche specialization in globally abundant SAR202 bacteria.</title>
        <authorList>
            <person name="Saw J.H.W."/>
        </authorList>
    </citation>
    <scope>NUCLEOTIDE SEQUENCE [LARGE SCALE GENOMIC DNA]</scope>
    <source>
        <strain evidence="5">JH1073</strain>
    </source>
</reference>
<dbReference type="Gene3D" id="3.40.50.2000">
    <property type="entry name" value="Glycogen Phosphorylase B"/>
    <property type="match status" value="2"/>
</dbReference>
<dbReference type="InterPro" id="IPR050194">
    <property type="entry name" value="Glycosyltransferase_grp1"/>
</dbReference>
<name>A0AAJ5ZK80_9CHLR</name>
<protein>
    <submittedName>
        <fullName evidence="4">Glycosyltransferase</fullName>
    </submittedName>
</protein>
<dbReference type="AlphaFoldDB" id="A0AAJ5ZK80"/>
<dbReference type="GO" id="GO:0016757">
    <property type="term" value="F:glycosyltransferase activity"/>
    <property type="evidence" value="ECO:0007669"/>
    <property type="project" value="InterPro"/>
</dbReference>
<dbReference type="EMBL" id="CP046147">
    <property type="protein sequence ID" value="WFG40217.1"/>
    <property type="molecule type" value="Genomic_DNA"/>
</dbReference>
<sequence length="385" mass="43043">MRIAQVSPYDFAHPGGVQRHIASLSRELQARGHEVSILAPCTRDEPAVDIGDVDLRTFGRSVPVPTAGSIARISFSVWHEWRLKSMLENEKFDIVHIHEPLMPMFALTASRFSPSTTIGTFHAYNEGRGRGYMFWKKVLNRGAIRLNGRIAVSEPAKQFANRYFKGDYTVIPNGLDVDRFSTPATRPSILKEDAMNMVFVGRVNEPRKGLRYALGAYSLLKWQYPKLRLIVVGAGVPDRESYQIMGERSLDDVIFTGPVSDEELPGYYQNADIFLAPNTGKESFGFIIIEAMSASTPIVASNIPGFASVMTDGKEGLMFEPKDEAAMAEAIKRLIENPGLRAQLAVDGRATVNQYRWSHVADNVLNYYNKVRDQQPVPPAKYQGW</sequence>
<dbReference type="Pfam" id="PF00534">
    <property type="entry name" value="Glycos_transf_1"/>
    <property type="match status" value="1"/>
</dbReference>
<organism evidence="4 5">
    <name type="scientific">Candidatus Lucifugimonas marina</name>
    <dbReference type="NCBI Taxonomy" id="3038979"/>
    <lineage>
        <taxon>Bacteria</taxon>
        <taxon>Bacillati</taxon>
        <taxon>Chloroflexota</taxon>
        <taxon>Dehalococcoidia</taxon>
        <taxon>SAR202 cluster</taxon>
        <taxon>Candidatus Lucifugimonadales</taxon>
        <taxon>Candidatus Lucifugimonadaceae</taxon>
        <taxon>Candidatus Lucifugimonas</taxon>
    </lineage>
</organism>
<dbReference type="Pfam" id="PF13439">
    <property type="entry name" value="Glyco_transf_4"/>
    <property type="match status" value="1"/>
</dbReference>
<evidence type="ECO:0000313" key="3">
    <source>
        <dbReference type="EMBL" id="MDG0867403.1"/>
    </source>
</evidence>
<evidence type="ECO:0000259" key="2">
    <source>
        <dbReference type="Pfam" id="PF13439"/>
    </source>
</evidence>